<protein>
    <recommendedName>
        <fullName evidence="3">Porin</fullName>
    </recommendedName>
</protein>
<proteinExistence type="predicted"/>
<name>A0A2S5RE69_9PROT</name>
<dbReference type="Proteomes" id="UP000239425">
    <property type="component" value="Unassembled WGS sequence"/>
</dbReference>
<accession>A0A2S5RE69</accession>
<evidence type="ECO:0000313" key="1">
    <source>
        <dbReference type="EMBL" id="PPE05604.1"/>
    </source>
</evidence>
<dbReference type="EMBL" id="PHHC01000064">
    <property type="protein sequence ID" value="PPE05604.1"/>
    <property type="molecule type" value="Genomic_DNA"/>
</dbReference>
<evidence type="ECO:0000313" key="2">
    <source>
        <dbReference type="Proteomes" id="UP000239425"/>
    </source>
</evidence>
<gene>
    <name evidence="1" type="ORF">HCUR_00252</name>
</gene>
<evidence type="ECO:0008006" key="3">
    <source>
        <dbReference type="Google" id="ProtNLM"/>
    </source>
</evidence>
<dbReference type="RefSeq" id="WP_104206389.1">
    <property type="nucleotide sequence ID" value="NZ_PHHC01000064.1"/>
</dbReference>
<organism evidence="1 2">
    <name type="scientific">Holospora curviuscula</name>
    <dbReference type="NCBI Taxonomy" id="1082868"/>
    <lineage>
        <taxon>Bacteria</taxon>
        <taxon>Pseudomonadati</taxon>
        <taxon>Pseudomonadota</taxon>
        <taxon>Alphaproteobacteria</taxon>
        <taxon>Holosporales</taxon>
        <taxon>Holosporaceae</taxon>
        <taxon>Holospora</taxon>
    </lineage>
</organism>
<sequence>MHYAIFLGYFLGISGISFGLSDSSAQKALNPLNEKNLDRKWMGNIPSVQKNQASFEQKKERNQEGGFRLLLSGKASFAMIFGQNKTNYTVLFTPPSSSGIFNLSALFGSGEKIYSHAAKSQFNVNNSQFMVRAEQPFFSNEGTFAVFIALTGDPDNKQSVREIAAEIDTFYGTLVLGNTKGVENRAVAGPVAFFRGTGGTDGAMSRFLNPTTGVYMFPSMKGDTGVATKIIFFSPNFGDIKAWGAVQFGLSYTPNTSMVGEAKMNTAFNSKDPLKASFDMHSFAQSMRYSLERELFGMALSFVRIHGRTRPAIPQQPLLNVYQNNSWDVAMNAHYGPWCFGVEYIYNGRSGFLKNDLPGLTPYLISDLGVKEALPTMMYSSSSSGKNYTLNTGLGYVLKNQWGVSLAYLRTGSCTGFLQPNGEGKPIKAKGTAWVLSADQSLVDGVDCFVEVAISYKMSNPAWPYMGTAGAALTKLPFPTTPSNSAAAILSGLKVKF</sequence>
<dbReference type="SUPFAM" id="SSF56935">
    <property type="entry name" value="Porins"/>
    <property type="match status" value="1"/>
</dbReference>
<comment type="caution">
    <text evidence="1">The sequence shown here is derived from an EMBL/GenBank/DDBJ whole genome shotgun (WGS) entry which is preliminary data.</text>
</comment>
<dbReference type="InterPro" id="IPR023614">
    <property type="entry name" value="Porin_dom_sf"/>
</dbReference>
<reference evidence="1 2" key="1">
    <citation type="submission" date="2017-11" db="EMBL/GenBank/DDBJ databases">
        <title>Comparative genomic analysis of Holospora spp., intranuclear symbionts of paramecia.</title>
        <authorList>
            <person name="Garushyants S.K."/>
            <person name="Beliavskaya A."/>
            <person name="Malko D.B."/>
            <person name="Logacheva M.D."/>
            <person name="Rautian M.S."/>
            <person name="Gelfand M.S."/>
        </authorList>
    </citation>
    <scope>NUCLEOTIDE SEQUENCE [LARGE SCALE GENOMIC DNA]</scope>
    <source>
        <strain evidence="2">02AZ16</strain>
    </source>
</reference>
<dbReference type="OrthoDB" id="6758483at2"/>
<dbReference type="Gene3D" id="2.40.160.10">
    <property type="entry name" value="Porin"/>
    <property type="match status" value="1"/>
</dbReference>
<keyword evidence="2" id="KW-1185">Reference proteome</keyword>
<dbReference type="AlphaFoldDB" id="A0A2S5RE69"/>